<dbReference type="PROSITE" id="PS00061">
    <property type="entry name" value="ADH_SHORT"/>
    <property type="match status" value="1"/>
</dbReference>
<dbReference type="RefSeq" id="WP_190257265.1">
    <property type="nucleotide sequence ID" value="NZ_BMPI01000093.1"/>
</dbReference>
<comment type="similarity">
    <text evidence="1">Belongs to the short-chain dehydrogenases/reductases (SDR) family.</text>
</comment>
<dbReference type="PRINTS" id="PR00080">
    <property type="entry name" value="SDRFAMILY"/>
</dbReference>
<evidence type="ECO:0000256" key="2">
    <source>
        <dbReference type="ARBA" id="ARBA00023002"/>
    </source>
</evidence>
<organism evidence="3 4">
    <name type="scientific">Dactylosporangium sucinum</name>
    <dbReference type="NCBI Taxonomy" id="1424081"/>
    <lineage>
        <taxon>Bacteria</taxon>
        <taxon>Bacillati</taxon>
        <taxon>Actinomycetota</taxon>
        <taxon>Actinomycetes</taxon>
        <taxon>Micromonosporales</taxon>
        <taxon>Micromonosporaceae</taxon>
        <taxon>Dactylosporangium</taxon>
    </lineage>
</organism>
<dbReference type="AlphaFoldDB" id="A0A917UCW7"/>
<keyword evidence="4" id="KW-1185">Reference proteome</keyword>
<sequence>MTVALVAGGATGIGRATVRALRAAGTDVYLADVNDSAAREVAAQEAPGRIVVGHHDLADRHAPKAAVDAALEAFERLDHVVVTAGLHVVAPLEDFAFEAWEATMAVNVRAPYLLAQAAVAALADTRGSIVFTGSTAAHRGSPGTFAYAASKGALISLTRSLAVELAGRGVRVNSVCPGWIDTPFNDPYWNAQADTEAALNGIVARVPLGRQGDPEEVAALIVYLLGPGSAYLTGQSVIIDGGLLSA</sequence>
<dbReference type="SUPFAM" id="SSF51735">
    <property type="entry name" value="NAD(P)-binding Rossmann-fold domains"/>
    <property type="match status" value="1"/>
</dbReference>
<dbReference type="InterPro" id="IPR002347">
    <property type="entry name" value="SDR_fam"/>
</dbReference>
<accession>A0A917UCW7</accession>
<protein>
    <submittedName>
        <fullName evidence="3">Short-chain dehydrogenase</fullName>
    </submittedName>
</protein>
<comment type="caution">
    <text evidence="3">The sequence shown here is derived from an EMBL/GenBank/DDBJ whole genome shotgun (WGS) entry which is preliminary data.</text>
</comment>
<reference evidence="3" key="1">
    <citation type="journal article" date="2014" name="Int. J. Syst. Evol. Microbiol.">
        <title>Complete genome sequence of Corynebacterium casei LMG S-19264T (=DSM 44701T), isolated from a smear-ripened cheese.</title>
        <authorList>
            <consortium name="US DOE Joint Genome Institute (JGI-PGF)"/>
            <person name="Walter F."/>
            <person name="Albersmeier A."/>
            <person name="Kalinowski J."/>
            <person name="Ruckert C."/>
        </authorList>
    </citation>
    <scope>NUCLEOTIDE SEQUENCE</scope>
    <source>
        <strain evidence="3">JCM 19831</strain>
    </source>
</reference>
<dbReference type="PANTHER" id="PTHR43639">
    <property type="entry name" value="OXIDOREDUCTASE, SHORT-CHAIN DEHYDROGENASE/REDUCTASE FAMILY (AFU_ORTHOLOGUE AFUA_5G02870)"/>
    <property type="match status" value="1"/>
</dbReference>
<dbReference type="EMBL" id="BMPI01000093">
    <property type="protein sequence ID" value="GGM83593.1"/>
    <property type="molecule type" value="Genomic_DNA"/>
</dbReference>
<dbReference type="Gene3D" id="3.40.50.720">
    <property type="entry name" value="NAD(P)-binding Rossmann-like Domain"/>
    <property type="match status" value="1"/>
</dbReference>
<evidence type="ECO:0000256" key="1">
    <source>
        <dbReference type="ARBA" id="ARBA00006484"/>
    </source>
</evidence>
<dbReference type="PANTHER" id="PTHR43639:SF1">
    <property type="entry name" value="SHORT-CHAIN DEHYDROGENASE_REDUCTASE FAMILY PROTEIN"/>
    <property type="match status" value="1"/>
</dbReference>
<evidence type="ECO:0000313" key="3">
    <source>
        <dbReference type="EMBL" id="GGM83593.1"/>
    </source>
</evidence>
<dbReference type="CDD" id="cd05233">
    <property type="entry name" value="SDR_c"/>
    <property type="match status" value="1"/>
</dbReference>
<dbReference type="PRINTS" id="PR00081">
    <property type="entry name" value="GDHRDH"/>
</dbReference>
<dbReference type="Proteomes" id="UP000642070">
    <property type="component" value="Unassembled WGS sequence"/>
</dbReference>
<dbReference type="InterPro" id="IPR020904">
    <property type="entry name" value="Sc_DH/Rdtase_CS"/>
</dbReference>
<dbReference type="GO" id="GO:0016491">
    <property type="term" value="F:oxidoreductase activity"/>
    <property type="evidence" value="ECO:0007669"/>
    <property type="project" value="UniProtKB-KW"/>
</dbReference>
<dbReference type="Pfam" id="PF13561">
    <property type="entry name" value="adh_short_C2"/>
    <property type="match status" value="1"/>
</dbReference>
<evidence type="ECO:0000313" key="4">
    <source>
        <dbReference type="Proteomes" id="UP000642070"/>
    </source>
</evidence>
<gene>
    <name evidence="3" type="ORF">GCM10007977_101220</name>
</gene>
<proteinExistence type="inferred from homology"/>
<name>A0A917UCW7_9ACTN</name>
<dbReference type="InterPro" id="IPR036291">
    <property type="entry name" value="NAD(P)-bd_dom_sf"/>
</dbReference>
<reference evidence="3" key="2">
    <citation type="submission" date="2020-09" db="EMBL/GenBank/DDBJ databases">
        <authorList>
            <person name="Sun Q."/>
            <person name="Ohkuma M."/>
        </authorList>
    </citation>
    <scope>NUCLEOTIDE SEQUENCE</scope>
    <source>
        <strain evidence="3">JCM 19831</strain>
    </source>
</reference>
<dbReference type="FunFam" id="3.40.50.720:FF:000084">
    <property type="entry name" value="Short-chain dehydrogenase reductase"/>
    <property type="match status" value="1"/>
</dbReference>
<keyword evidence="2" id="KW-0560">Oxidoreductase</keyword>